<dbReference type="Gene3D" id="3.40.50.1360">
    <property type="match status" value="1"/>
</dbReference>
<evidence type="ECO:0000256" key="7">
    <source>
        <dbReference type="RuleBase" id="RU365095"/>
    </source>
</evidence>
<keyword evidence="10" id="KW-1185">Reference proteome</keyword>
<dbReference type="InterPro" id="IPR006148">
    <property type="entry name" value="Glc/Gal-6P_isomerase"/>
</dbReference>
<comment type="pathway">
    <text evidence="3 7">Carbohydrate degradation; pentose phosphate pathway; D-ribulose 5-phosphate from D-glucose 6-phosphate (oxidative stage): step 2/3.</text>
</comment>
<protein>
    <recommendedName>
        <fullName evidence="6 7">6-phosphogluconolactonase</fullName>
        <shortName evidence="7">6PGL</shortName>
        <ecNumber evidence="5 7">3.1.1.31</ecNumber>
    </recommendedName>
</protein>
<dbReference type="Proteomes" id="UP000749311">
    <property type="component" value="Unassembled WGS sequence"/>
</dbReference>
<evidence type="ECO:0000313" key="9">
    <source>
        <dbReference type="EMBL" id="NIH57479.1"/>
    </source>
</evidence>
<dbReference type="Pfam" id="PF01182">
    <property type="entry name" value="Glucosamine_iso"/>
    <property type="match status" value="1"/>
</dbReference>
<dbReference type="EC" id="3.1.1.31" evidence="5 7"/>
<comment type="caution">
    <text evidence="9">The sequence shown here is derived from an EMBL/GenBank/DDBJ whole genome shotgun (WGS) entry which is preliminary data.</text>
</comment>
<name>A0ABX0SHV8_9ACTN</name>
<dbReference type="PANTHER" id="PTHR11054:SF0">
    <property type="entry name" value="6-PHOSPHOGLUCONOLACTONASE"/>
    <property type="match status" value="1"/>
</dbReference>
<evidence type="ECO:0000256" key="1">
    <source>
        <dbReference type="ARBA" id="ARBA00000832"/>
    </source>
</evidence>
<dbReference type="InterPro" id="IPR039104">
    <property type="entry name" value="6PGL"/>
</dbReference>
<evidence type="ECO:0000313" key="10">
    <source>
        <dbReference type="Proteomes" id="UP000749311"/>
    </source>
</evidence>
<proteinExistence type="inferred from homology"/>
<accession>A0ABX0SHV8</accession>
<comment type="similarity">
    <text evidence="4 7">Belongs to the glucosamine/galactosamine-6-phosphate isomerase family. 6-phosphogluconolactonase subfamily.</text>
</comment>
<dbReference type="CDD" id="cd01400">
    <property type="entry name" value="6PGL"/>
    <property type="match status" value="1"/>
</dbReference>
<organism evidence="9 10">
    <name type="scientific">Brooklawnia cerclae</name>
    <dbReference type="NCBI Taxonomy" id="349934"/>
    <lineage>
        <taxon>Bacteria</taxon>
        <taxon>Bacillati</taxon>
        <taxon>Actinomycetota</taxon>
        <taxon>Actinomycetes</taxon>
        <taxon>Propionibacteriales</taxon>
        <taxon>Propionibacteriaceae</taxon>
        <taxon>Brooklawnia</taxon>
    </lineage>
</organism>
<evidence type="ECO:0000256" key="4">
    <source>
        <dbReference type="ARBA" id="ARBA00010662"/>
    </source>
</evidence>
<comment type="function">
    <text evidence="2 7">Hydrolysis of 6-phosphogluconolactone to 6-phosphogluconate.</text>
</comment>
<evidence type="ECO:0000256" key="6">
    <source>
        <dbReference type="ARBA" id="ARBA00020337"/>
    </source>
</evidence>
<dbReference type="PANTHER" id="PTHR11054">
    <property type="entry name" value="6-PHOSPHOGLUCONOLACTONASE"/>
    <property type="match status" value="1"/>
</dbReference>
<evidence type="ECO:0000256" key="2">
    <source>
        <dbReference type="ARBA" id="ARBA00002681"/>
    </source>
</evidence>
<reference evidence="9 10" key="1">
    <citation type="submission" date="2020-02" db="EMBL/GenBank/DDBJ databases">
        <title>Sequencing the genomes of 1000 actinobacteria strains.</title>
        <authorList>
            <person name="Klenk H.-P."/>
        </authorList>
    </citation>
    <scope>NUCLEOTIDE SEQUENCE [LARGE SCALE GENOMIC DNA]</scope>
    <source>
        <strain evidence="9 10">DSM 19609</strain>
    </source>
</reference>
<comment type="catalytic activity">
    <reaction evidence="1 7">
        <text>6-phospho-D-glucono-1,5-lactone + H2O = 6-phospho-D-gluconate + H(+)</text>
        <dbReference type="Rhea" id="RHEA:12556"/>
        <dbReference type="ChEBI" id="CHEBI:15377"/>
        <dbReference type="ChEBI" id="CHEBI:15378"/>
        <dbReference type="ChEBI" id="CHEBI:57955"/>
        <dbReference type="ChEBI" id="CHEBI:58759"/>
        <dbReference type="EC" id="3.1.1.31"/>
    </reaction>
</comment>
<evidence type="ECO:0000256" key="5">
    <source>
        <dbReference type="ARBA" id="ARBA00013198"/>
    </source>
</evidence>
<feature type="domain" description="Glucosamine/galactosamine-6-phosphate isomerase" evidence="8">
    <location>
        <begin position="14"/>
        <end position="229"/>
    </location>
</feature>
<dbReference type="RefSeq" id="WP_167167244.1">
    <property type="nucleotide sequence ID" value="NZ_BAAAOO010000007.1"/>
</dbReference>
<evidence type="ECO:0000256" key="3">
    <source>
        <dbReference type="ARBA" id="ARBA00004961"/>
    </source>
</evidence>
<dbReference type="SUPFAM" id="SSF100950">
    <property type="entry name" value="NagB/RpiA/CoA transferase-like"/>
    <property type="match status" value="1"/>
</dbReference>
<keyword evidence="7 9" id="KW-0378">Hydrolase</keyword>
<dbReference type="EMBL" id="JAAMOZ010000001">
    <property type="protein sequence ID" value="NIH57479.1"/>
    <property type="molecule type" value="Genomic_DNA"/>
</dbReference>
<gene>
    <name evidence="7" type="primary">pgl</name>
    <name evidence="9" type="ORF">FB473_002124</name>
</gene>
<dbReference type="NCBIfam" id="TIGR01198">
    <property type="entry name" value="pgl"/>
    <property type="match status" value="1"/>
</dbReference>
<dbReference type="InterPro" id="IPR005900">
    <property type="entry name" value="6-phosphogluconolactonase_DevB"/>
</dbReference>
<evidence type="ECO:0000259" key="8">
    <source>
        <dbReference type="Pfam" id="PF01182"/>
    </source>
</evidence>
<dbReference type="GO" id="GO:0017057">
    <property type="term" value="F:6-phosphogluconolactonase activity"/>
    <property type="evidence" value="ECO:0007669"/>
    <property type="project" value="UniProtKB-EC"/>
</dbReference>
<dbReference type="InterPro" id="IPR037171">
    <property type="entry name" value="NagB/RpiA_transferase-like"/>
</dbReference>
<sequence>MSLERVLRYRSLGELAPSMAGRLARRLVELQDDRDRVHVALAGGNTSVVLYEAFANLARATALDFGKLELWWTSERYVPTTDPDRNSTQALSVLARTLPIVSSQVHPMPSTTGTSDPDEAAYLYANELGDTVFDICLLGVGTDGHIASIYPDHPSFAVQSETSLLAVGVLDAPNKPCERMTLTLNALNRSHEVWLLASGREKAHVVSRALQHDPSLPASLVHGVTKTNWFLDWDAASELPYYRCEF</sequence>